<gene>
    <name evidence="11" type="ORF">SI65_01598</name>
</gene>
<evidence type="ECO:0000256" key="9">
    <source>
        <dbReference type="SAM" id="MobiDB-lite"/>
    </source>
</evidence>
<comment type="caution">
    <text evidence="11">The sequence shown here is derived from an EMBL/GenBank/DDBJ whole genome shotgun (WGS) entry which is preliminary data.</text>
</comment>
<name>A0A1E3BSS5_ASPCR</name>
<dbReference type="VEuPathDB" id="FungiDB:SI65_01598"/>
<dbReference type="PANTHER" id="PTHR11834">
    <property type="entry name" value="TRANSCRIPTIONAL ENHANCER FACTOR TEF RELATED"/>
    <property type="match status" value="1"/>
</dbReference>
<feature type="region of interest" description="Disordered" evidence="9">
    <location>
        <begin position="772"/>
        <end position="793"/>
    </location>
</feature>
<evidence type="ECO:0000256" key="3">
    <source>
        <dbReference type="ARBA" id="ARBA00023015"/>
    </source>
</evidence>
<evidence type="ECO:0000256" key="2">
    <source>
        <dbReference type="ARBA" id="ARBA00008421"/>
    </source>
</evidence>
<evidence type="ECO:0000256" key="7">
    <source>
        <dbReference type="ARBA" id="ARBA00023321"/>
    </source>
</evidence>
<keyword evidence="3" id="KW-0805">Transcription regulation</keyword>
<keyword evidence="7" id="KW-0183">Conidiation</keyword>
<dbReference type="PANTHER" id="PTHR11834:SF0">
    <property type="entry name" value="PROTEIN SCALLOPED"/>
    <property type="match status" value="1"/>
</dbReference>
<dbReference type="EMBL" id="JXNT01000001">
    <property type="protein sequence ID" value="ODM24008.1"/>
    <property type="molecule type" value="Genomic_DNA"/>
</dbReference>
<feature type="region of interest" description="Disordered" evidence="9">
    <location>
        <begin position="629"/>
        <end position="649"/>
    </location>
</feature>
<dbReference type="GO" id="GO:0005634">
    <property type="term" value="C:nucleus"/>
    <property type="evidence" value="ECO:0007669"/>
    <property type="project" value="UniProtKB-SubCell"/>
</dbReference>
<evidence type="ECO:0000313" key="12">
    <source>
        <dbReference type="Proteomes" id="UP000094569"/>
    </source>
</evidence>
<feature type="DNA-binding region" description="TEA" evidence="8">
    <location>
        <begin position="133"/>
        <end position="207"/>
    </location>
</feature>
<keyword evidence="12" id="KW-1185">Reference proteome</keyword>
<dbReference type="GO" id="GO:0048315">
    <property type="term" value="P:conidium formation"/>
    <property type="evidence" value="ECO:0007669"/>
    <property type="project" value="UniProtKB-KW"/>
</dbReference>
<dbReference type="AlphaFoldDB" id="A0A1E3BSS5"/>
<evidence type="ECO:0000313" key="11">
    <source>
        <dbReference type="EMBL" id="ODM24008.1"/>
    </source>
</evidence>
<dbReference type="STRING" id="573508.A0A1E3BSS5"/>
<evidence type="ECO:0000256" key="1">
    <source>
        <dbReference type="ARBA" id="ARBA00004123"/>
    </source>
</evidence>
<feature type="region of interest" description="Disordered" evidence="9">
    <location>
        <begin position="1"/>
        <end position="25"/>
    </location>
</feature>
<feature type="domain" description="TEA" evidence="10">
    <location>
        <begin position="133"/>
        <end position="207"/>
    </location>
</feature>
<accession>A0A1E3BSS5</accession>
<dbReference type="InterPro" id="IPR000818">
    <property type="entry name" value="TEA/ATTS_dom"/>
</dbReference>
<evidence type="ECO:0000256" key="5">
    <source>
        <dbReference type="ARBA" id="ARBA00023163"/>
    </source>
</evidence>
<keyword evidence="6" id="KW-0539">Nucleus</keyword>
<evidence type="ECO:0000256" key="6">
    <source>
        <dbReference type="ARBA" id="ARBA00023242"/>
    </source>
</evidence>
<feature type="compositionally biased region" description="Polar residues" evidence="9">
    <location>
        <begin position="715"/>
        <end position="736"/>
    </location>
</feature>
<dbReference type="SMART" id="SM00426">
    <property type="entry name" value="TEA"/>
    <property type="match status" value="1"/>
</dbReference>
<sequence length="793" mass="88227">MASDWHPDSLAQNQPALESVGAAHAGRALQNTSGNIQSYSDNLAVHRSDAAGRDEQFQHLTYKYPHPPPAPAHPVHAPTNFHQQQALAARFQAKKLRRMNSVGPGAGGARRARSYLKSQKYLEYRARPRRDTGKDGEAVWSDELEDAFQQALEANPPMGRRKWSEQGRSLGRNELIAEYIYNLTGKSRTRKQVSSHLQVLDSFLKGDPDWEKLVREQPSDRTGGTPQPTGPQWRSSLRSPVPSSYRPQSHSVYHDPLRPVQPYPGELHPPAHFTVGSNVHEPANSHTVYGFNFEMWVTAPHQAHQIDKAWHEYTRLQGDRHRPGAPPMPLESLPSWQTAFPYLSSLSSSADSALDCDVILLDVSLKLMDDFPPPSSRLGINLNLDFGHPIAGDVSMIGQMENWVCSTYIYENGQTILESHHDLPNPSSTQVQPLCESSWWAKRFTQLTQDKRMDEDAGRQHATDERTRRYFRSLTAVTEIRATTPNRRMSNQLHPQGGEEKRMAIVLWKFRQTRPGEVGTTTWKKLVPPPDRTIANSPRAAAGIDLPPLSLDGLSMHRPAATNVYQAPPPQPHDLLHGNSLPQPHWNIYQPPQESVGNMFNTTNSLDFLNPISRPEDNLADRPAVTSVLDPFPSLQQPETSQPASLSSSDAPVMLNAPDYSLPQSHLTGYGMGHESHYIHSQHPVSNVHESSKYLNSILSQPIDDIGHHHASWGAPSTSIPGDVGTSNYTHLQFQPSDHEVPVSRESSHQANGLEGLVPPDWLEKMVSTDPGMHGAGPDHANSSYNENIVEAV</sequence>
<feature type="region of interest" description="Disordered" evidence="9">
    <location>
        <begin position="710"/>
        <end position="759"/>
    </location>
</feature>
<dbReference type="PRINTS" id="PR00065">
    <property type="entry name" value="TEADOMAIN"/>
</dbReference>
<feature type="region of interest" description="Disordered" evidence="9">
    <location>
        <begin position="215"/>
        <end position="255"/>
    </location>
</feature>
<dbReference type="InterPro" id="IPR050937">
    <property type="entry name" value="TEC1_TEAD_TF"/>
</dbReference>
<dbReference type="Pfam" id="PF01285">
    <property type="entry name" value="TEA"/>
    <property type="match status" value="1"/>
</dbReference>
<dbReference type="PROSITE" id="PS51088">
    <property type="entry name" value="TEA_2"/>
    <property type="match status" value="1"/>
</dbReference>
<evidence type="ECO:0000256" key="8">
    <source>
        <dbReference type="PROSITE-ProRule" id="PRU00505"/>
    </source>
</evidence>
<dbReference type="GO" id="GO:0000981">
    <property type="term" value="F:DNA-binding transcription factor activity, RNA polymerase II-specific"/>
    <property type="evidence" value="ECO:0007669"/>
    <property type="project" value="TreeGrafter"/>
</dbReference>
<feature type="compositionally biased region" description="Polar residues" evidence="9">
    <location>
        <begin position="220"/>
        <end position="251"/>
    </location>
</feature>
<evidence type="ECO:0000256" key="4">
    <source>
        <dbReference type="ARBA" id="ARBA00023159"/>
    </source>
</evidence>
<dbReference type="PROSITE" id="PS00554">
    <property type="entry name" value="TEA_1"/>
    <property type="match status" value="1"/>
</dbReference>
<comment type="subcellular location">
    <subcellularLocation>
        <location evidence="1">Nucleus</location>
    </subcellularLocation>
</comment>
<dbReference type="Gene3D" id="6.10.20.40">
    <property type="entry name" value="TEA/ATTS domain"/>
    <property type="match status" value="1"/>
</dbReference>
<comment type="similarity">
    <text evidence="2">Belongs to the TEC1 family.</text>
</comment>
<dbReference type="Proteomes" id="UP000094569">
    <property type="component" value="Unassembled WGS sequence"/>
</dbReference>
<feature type="compositionally biased region" description="Polar residues" evidence="9">
    <location>
        <begin position="634"/>
        <end position="649"/>
    </location>
</feature>
<dbReference type="InterPro" id="IPR038096">
    <property type="entry name" value="TEA/ATTS_sf"/>
</dbReference>
<dbReference type="GO" id="GO:0005667">
    <property type="term" value="C:transcription regulator complex"/>
    <property type="evidence" value="ECO:0007669"/>
    <property type="project" value="TreeGrafter"/>
</dbReference>
<protein>
    <submittedName>
        <fullName evidence="11">Regulatory protein abaA</fullName>
    </submittedName>
</protein>
<reference evidence="11 12" key="1">
    <citation type="journal article" date="2016" name="BMC Genomics">
        <title>Comparative genomic and transcriptomic analyses of the Fuzhuan brick tea-fermentation fungus Aspergillus cristatus.</title>
        <authorList>
            <person name="Ge Y."/>
            <person name="Wang Y."/>
            <person name="Liu Y."/>
            <person name="Tan Y."/>
            <person name="Ren X."/>
            <person name="Zhang X."/>
            <person name="Hyde K.D."/>
            <person name="Liu Y."/>
            <person name="Liu Z."/>
        </authorList>
    </citation>
    <scope>NUCLEOTIDE SEQUENCE [LARGE SCALE GENOMIC DNA]</scope>
    <source>
        <strain evidence="11 12">GZAAS20.1005</strain>
    </source>
</reference>
<evidence type="ECO:0000259" key="10">
    <source>
        <dbReference type="PROSITE" id="PS51088"/>
    </source>
</evidence>
<feature type="compositionally biased region" description="Basic and acidic residues" evidence="9">
    <location>
        <begin position="737"/>
        <end position="748"/>
    </location>
</feature>
<proteinExistence type="inferred from homology"/>
<keyword evidence="5" id="KW-0804">Transcription</keyword>
<organism evidence="11 12">
    <name type="scientific">Aspergillus cristatus</name>
    <name type="common">Chinese Fuzhuan brick tea-fermentation fungus</name>
    <name type="synonym">Eurotium cristatum</name>
    <dbReference type="NCBI Taxonomy" id="573508"/>
    <lineage>
        <taxon>Eukaryota</taxon>
        <taxon>Fungi</taxon>
        <taxon>Dikarya</taxon>
        <taxon>Ascomycota</taxon>
        <taxon>Pezizomycotina</taxon>
        <taxon>Eurotiomycetes</taxon>
        <taxon>Eurotiomycetidae</taxon>
        <taxon>Eurotiales</taxon>
        <taxon>Aspergillaceae</taxon>
        <taxon>Aspergillus</taxon>
        <taxon>Aspergillus subgen. Aspergillus</taxon>
    </lineage>
</organism>
<keyword evidence="7" id="KW-0749">Sporulation</keyword>
<keyword evidence="4" id="KW-0010">Activator</keyword>
<dbReference type="GO" id="GO:0000978">
    <property type="term" value="F:RNA polymerase II cis-regulatory region sequence-specific DNA binding"/>
    <property type="evidence" value="ECO:0007669"/>
    <property type="project" value="TreeGrafter"/>
</dbReference>
<dbReference type="OrthoDB" id="10006572at2759"/>